<dbReference type="WBParaSite" id="PSAMB.scaffold864size40025.g9286.t1">
    <property type="protein sequence ID" value="PSAMB.scaffold864size40025.g9286.t1"/>
    <property type="gene ID" value="PSAMB.scaffold864size40025.g9286"/>
</dbReference>
<dbReference type="GO" id="GO:0005576">
    <property type="term" value="C:extracellular region"/>
    <property type="evidence" value="ECO:0007669"/>
    <property type="project" value="UniProtKB-SubCell"/>
</dbReference>
<dbReference type="SUPFAM" id="SSF57501">
    <property type="entry name" value="Cystine-knot cytokines"/>
    <property type="match status" value="1"/>
</dbReference>
<comment type="similarity">
    <text evidence="2">Belongs to the IL-17 family.</text>
</comment>
<dbReference type="GO" id="GO:0005125">
    <property type="term" value="F:cytokine activity"/>
    <property type="evidence" value="ECO:0007669"/>
    <property type="project" value="InterPro"/>
</dbReference>
<keyword evidence="5" id="KW-1185">Reference proteome</keyword>
<organism evidence="5 6">
    <name type="scientific">Plectus sambesii</name>
    <dbReference type="NCBI Taxonomy" id="2011161"/>
    <lineage>
        <taxon>Eukaryota</taxon>
        <taxon>Metazoa</taxon>
        <taxon>Ecdysozoa</taxon>
        <taxon>Nematoda</taxon>
        <taxon>Chromadorea</taxon>
        <taxon>Plectida</taxon>
        <taxon>Plectina</taxon>
        <taxon>Plectoidea</taxon>
        <taxon>Plectidae</taxon>
        <taxon>Plectus</taxon>
    </lineage>
</organism>
<dbReference type="Proteomes" id="UP000887566">
    <property type="component" value="Unplaced"/>
</dbReference>
<comment type="subcellular location">
    <subcellularLocation>
        <location evidence="1">Secreted</location>
    </subcellularLocation>
</comment>
<evidence type="ECO:0000256" key="4">
    <source>
        <dbReference type="ARBA" id="ARBA00022729"/>
    </source>
</evidence>
<evidence type="ECO:0000256" key="2">
    <source>
        <dbReference type="ARBA" id="ARBA00007236"/>
    </source>
</evidence>
<dbReference type="AlphaFoldDB" id="A0A914XMV6"/>
<keyword evidence="4" id="KW-0732">Signal</keyword>
<dbReference type="Gene3D" id="2.10.90.10">
    <property type="entry name" value="Cystine-knot cytokines"/>
    <property type="match status" value="1"/>
</dbReference>
<evidence type="ECO:0000313" key="5">
    <source>
        <dbReference type="Proteomes" id="UP000887566"/>
    </source>
</evidence>
<keyword evidence="3" id="KW-0964">Secreted</keyword>
<evidence type="ECO:0000256" key="3">
    <source>
        <dbReference type="ARBA" id="ARBA00022525"/>
    </source>
</evidence>
<accession>A0A914XMV6</accession>
<dbReference type="InterPro" id="IPR010345">
    <property type="entry name" value="IL-17_fam"/>
</dbReference>
<sequence length="239" mass="27013">MLTINSINDVTDLNLIATNVCTEDFGGGEKAVERMNVLTTFAWWSSVWAYPDRSGESFSRDQRSTECFHTYTESDHHRSFTEWLHRKNSTHYSPIVPSYQQALRTIQVQALEDGMQVTSGGADCSSRRIDMIGSETPLRERALCNFEYTLNYNPKRIPAALTEVKCICLRPSRRLVGNRMFECEPLRYQVRVLLFNDACQSFVETTETIALACLPVVQANANAEGDSDIIQPLKAAVET</sequence>
<proteinExistence type="inferred from homology"/>
<protein>
    <submittedName>
        <fullName evidence="6">Uncharacterized protein</fullName>
    </submittedName>
</protein>
<evidence type="ECO:0000256" key="1">
    <source>
        <dbReference type="ARBA" id="ARBA00004613"/>
    </source>
</evidence>
<reference evidence="6" key="1">
    <citation type="submission" date="2022-11" db="UniProtKB">
        <authorList>
            <consortium name="WormBaseParasite"/>
        </authorList>
    </citation>
    <scope>IDENTIFICATION</scope>
</reference>
<evidence type="ECO:0000313" key="6">
    <source>
        <dbReference type="WBParaSite" id="PSAMB.scaffold864size40025.g9286.t1"/>
    </source>
</evidence>
<dbReference type="InterPro" id="IPR029034">
    <property type="entry name" value="Cystine-knot_cytokine"/>
</dbReference>
<dbReference type="Pfam" id="PF06083">
    <property type="entry name" value="IL17"/>
    <property type="match status" value="1"/>
</dbReference>
<name>A0A914XMV6_9BILA</name>